<dbReference type="InterPro" id="IPR006938">
    <property type="entry name" value="DUF624"/>
</dbReference>
<gene>
    <name evidence="2" type="ORF">C4N25_09200</name>
</gene>
<reference evidence="2 3" key="1">
    <citation type="submission" date="2018-02" db="EMBL/GenBank/DDBJ databases">
        <title>Complete genome sequencing of Faecalibacterium prausnitzii strains isolated from the human gut.</title>
        <authorList>
            <person name="Fitzgerald B.C."/>
            <person name="Shkoporov A.N."/>
            <person name="Ross P.R."/>
            <person name="Hill C."/>
        </authorList>
    </citation>
    <scope>NUCLEOTIDE SEQUENCE [LARGE SCALE GENOMIC DNA]</scope>
    <source>
        <strain evidence="2 3">APC942/8-14-2</strain>
    </source>
</reference>
<feature type="transmembrane region" description="Helical" evidence="1">
    <location>
        <begin position="148"/>
        <end position="167"/>
    </location>
</feature>
<keyword evidence="1" id="KW-0472">Membrane</keyword>
<dbReference type="EMBL" id="PRKZ01000006">
    <property type="protein sequence ID" value="RAW49141.1"/>
    <property type="molecule type" value="Genomic_DNA"/>
</dbReference>
<protein>
    <recommendedName>
        <fullName evidence="4">DUF624 domain-containing protein</fullName>
    </recommendedName>
</protein>
<dbReference type="AlphaFoldDB" id="A0A329THB4"/>
<evidence type="ECO:0008006" key="4">
    <source>
        <dbReference type="Google" id="ProtNLM"/>
    </source>
</evidence>
<sequence length="231" mass="26089">MSRLFDPENKFWNFIGKIADVTCMSFLWVGTSLPLVTMGAATTAFYSYTMHQVRDTEGGILSGYFKAFRHNFKKATLLWLLEVAGLAFFAADLVGVWNLFLFLGGLPAILVGALVLCLTFLFLGCTFYIWPLLAVFEFPLKKLLTNSFVMAVGNLPVTLTLALVWALAGVGCFYLSGVFFVWVGLAIFASSYFVDMVFKKYTGELAEEEAAWKQKQEERRQRRKLQKNKML</sequence>
<feature type="transmembrane region" description="Helical" evidence="1">
    <location>
        <begin position="109"/>
        <end position="136"/>
    </location>
</feature>
<keyword evidence="1" id="KW-0812">Transmembrane</keyword>
<feature type="transmembrane region" description="Helical" evidence="1">
    <location>
        <begin position="173"/>
        <end position="194"/>
    </location>
</feature>
<feature type="transmembrane region" description="Helical" evidence="1">
    <location>
        <begin position="77"/>
        <end position="103"/>
    </location>
</feature>
<keyword evidence="1" id="KW-1133">Transmembrane helix</keyword>
<name>A0A329THB4_9FIRM</name>
<feature type="transmembrane region" description="Helical" evidence="1">
    <location>
        <begin position="26"/>
        <end position="46"/>
    </location>
</feature>
<evidence type="ECO:0000256" key="1">
    <source>
        <dbReference type="SAM" id="Phobius"/>
    </source>
</evidence>
<evidence type="ECO:0000313" key="2">
    <source>
        <dbReference type="EMBL" id="RAW49141.1"/>
    </source>
</evidence>
<comment type="caution">
    <text evidence="2">The sequence shown here is derived from an EMBL/GenBank/DDBJ whole genome shotgun (WGS) entry which is preliminary data.</text>
</comment>
<evidence type="ECO:0000313" key="3">
    <source>
        <dbReference type="Proteomes" id="UP000251634"/>
    </source>
</evidence>
<dbReference type="RefSeq" id="WP_112115817.1">
    <property type="nucleotide sequence ID" value="NZ_PRKZ01000006.1"/>
</dbReference>
<dbReference type="Proteomes" id="UP000251634">
    <property type="component" value="Unassembled WGS sequence"/>
</dbReference>
<organism evidence="2 3">
    <name type="scientific">Faecalibacterium prausnitzii</name>
    <dbReference type="NCBI Taxonomy" id="853"/>
    <lineage>
        <taxon>Bacteria</taxon>
        <taxon>Bacillati</taxon>
        <taxon>Bacillota</taxon>
        <taxon>Clostridia</taxon>
        <taxon>Eubacteriales</taxon>
        <taxon>Oscillospiraceae</taxon>
        <taxon>Faecalibacterium</taxon>
    </lineage>
</organism>
<dbReference type="Pfam" id="PF04854">
    <property type="entry name" value="DUF624"/>
    <property type="match status" value="1"/>
</dbReference>
<proteinExistence type="predicted"/>
<accession>A0A329THB4</accession>